<dbReference type="PANTHER" id="PTHR47738">
    <property type="entry name" value="PTS SYSTEM FRUCTOSE-LIKE EIIA COMPONENT-RELATED"/>
    <property type="match status" value="1"/>
</dbReference>
<name>A0A1F7RW04_9BACT</name>
<dbReference type="InterPro" id="IPR002178">
    <property type="entry name" value="PTS_EIIA_type-2_dom"/>
</dbReference>
<dbReference type="PROSITE" id="PS51094">
    <property type="entry name" value="PTS_EIIA_TYPE_2"/>
    <property type="match status" value="1"/>
</dbReference>
<feature type="domain" description="PTS EIIA type-2" evidence="1">
    <location>
        <begin position="5"/>
        <end position="145"/>
    </location>
</feature>
<evidence type="ECO:0000313" key="2">
    <source>
        <dbReference type="EMBL" id="OGL45759.1"/>
    </source>
</evidence>
<dbReference type="InterPro" id="IPR051541">
    <property type="entry name" value="PTS_SugarTrans_NitroReg"/>
</dbReference>
<accession>A0A1F7RW04</accession>
<organism evidence="2 3">
    <name type="scientific">Candidatus Schekmanbacteria bacterium RBG_16_38_11</name>
    <dbReference type="NCBI Taxonomy" id="1817880"/>
    <lineage>
        <taxon>Bacteria</taxon>
        <taxon>Candidatus Schekmaniibacteriota</taxon>
    </lineage>
</organism>
<reference evidence="2 3" key="1">
    <citation type="journal article" date="2016" name="Nat. Commun.">
        <title>Thousands of microbial genomes shed light on interconnected biogeochemical processes in an aquifer system.</title>
        <authorList>
            <person name="Anantharaman K."/>
            <person name="Brown C.T."/>
            <person name="Hug L.A."/>
            <person name="Sharon I."/>
            <person name="Castelle C.J."/>
            <person name="Probst A.J."/>
            <person name="Thomas B.C."/>
            <person name="Singh A."/>
            <person name="Wilkins M.J."/>
            <person name="Karaoz U."/>
            <person name="Brodie E.L."/>
            <person name="Williams K.H."/>
            <person name="Hubbard S.S."/>
            <person name="Banfield J.F."/>
        </authorList>
    </citation>
    <scope>NUCLEOTIDE SEQUENCE [LARGE SCALE GENOMIC DNA]</scope>
</reference>
<gene>
    <name evidence="2" type="ORF">A2149_08060</name>
</gene>
<feature type="non-terminal residue" evidence="2">
    <location>
        <position position="145"/>
    </location>
</feature>
<proteinExistence type="predicted"/>
<dbReference type="SUPFAM" id="SSF55804">
    <property type="entry name" value="Phoshotransferase/anion transport protein"/>
    <property type="match status" value="1"/>
</dbReference>
<dbReference type="Gene3D" id="3.40.930.10">
    <property type="entry name" value="Mannitol-specific EII, Chain A"/>
    <property type="match status" value="1"/>
</dbReference>
<dbReference type="EMBL" id="MGDF01000079">
    <property type="protein sequence ID" value="OGL45759.1"/>
    <property type="molecule type" value="Genomic_DNA"/>
</dbReference>
<sequence>MKISDIMKEEGILPNLTSRNKLSVLRELSNILVTSFKLKHPTDAIVKILEAREELGSTGIGDGVAIPHGKLPSLSEELLVFGRSVEGVEFDSVDGKFAHLFFLLMGPEESAGIHLKALARLSRLIKNSAFRDLLIKAKSSREIME</sequence>
<evidence type="ECO:0000313" key="3">
    <source>
        <dbReference type="Proteomes" id="UP000178435"/>
    </source>
</evidence>
<evidence type="ECO:0000259" key="1">
    <source>
        <dbReference type="PROSITE" id="PS51094"/>
    </source>
</evidence>
<dbReference type="InterPro" id="IPR016152">
    <property type="entry name" value="PTrfase/Anion_transptr"/>
</dbReference>
<dbReference type="CDD" id="cd00211">
    <property type="entry name" value="PTS_IIA_fru"/>
    <property type="match status" value="1"/>
</dbReference>
<dbReference type="AlphaFoldDB" id="A0A1F7RW04"/>
<comment type="caution">
    <text evidence="2">The sequence shown here is derived from an EMBL/GenBank/DDBJ whole genome shotgun (WGS) entry which is preliminary data.</text>
</comment>
<dbReference type="PROSITE" id="PS00372">
    <property type="entry name" value="PTS_EIIA_TYPE_2_HIS"/>
    <property type="match status" value="1"/>
</dbReference>
<protein>
    <submittedName>
        <fullName evidence="2">PTS fructose transporter subunit IIA</fullName>
    </submittedName>
</protein>
<dbReference type="Proteomes" id="UP000178435">
    <property type="component" value="Unassembled WGS sequence"/>
</dbReference>
<dbReference type="Pfam" id="PF00359">
    <property type="entry name" value="PTS_EIIA_2"/>
    <property type="match status" value="1"/>
</dbReference>